<evidence type="ECO:0000313" key="3">
    <source>
        <dbReference type="EMBL" id="REJ07761.1"/>
    </source>
</evidence>
<evidence type="ECO:0000313" key="4">
    <source>
        <dbReference type="Proteomes" id="UP000256305"/>
    </source>
</evidence>
<reference evidence="3 4" key="1">
    <citation type="submission" date="2018-08" db="EMBL/GenBank/DDBJ databases">
        <title>Genome sequence of Halobacillus trueperi KCTC 3686.</title>
        <authorList>
            <person name="Cho K.H."/>
            <person name="Kwak M.-J."/>
            <person name="Kim B.-Y."/>
            <person name="Chun J."/>
        </authorList>
    </citation>
    <scope>NUCLEOTIDE SEQUENCE [LARGE SCALE GENOMIC DNA]</scope>
    <source>
        <strain evidence="3 4">KCTC 3686</strain>
    </source>
</reference>
<evidence type="ECO:0000256" key="2">
    <source>
        <dbReference type="SAM" id="Phobius"/>
    </source>
</evidence>
<name>A0A3E0J4H2_9BACI</name>
<keyword evidence="2" id="KW-0472">Membrane</keyword>
<organism evidence="3 4">
    <name type="scientific">Halobacillus trueperi</name>
    <dbReference type="NCBI Taxonomy" id="156205"/>
    <lineage>
        <taxon>Bacteria</taxon>
        <taxon>Bacillati</taxon>
        <taxon>Bacillota</taxon>
        <taxon>Bacilli</taxon>
        <taxon>Bacillales</taxon>
        <taxon>Bacillaceae</taxon>
        <taxon>Halobacillus</taxon>
    </lineage>
</organism>
<feature type="region of interest" description="Disordered" evidence="1">
    <location>
        <begin position="55"/>
        <end position="83"/>
    </location>
</feature>
<accession>A0A3E0J4H2</accession>
<feature type="compositionally biased region" description="Basic and acidic residues" evidence="1">
    <location>
        <begin position="74"/>
        <end position="83"/>
    </location>
</feature>
<proteinExistence type="predicted"/>
<comment type="caution">
    <text evidence="3">The sequence shown here is derived from an EMBL/GenBank/DDBJ whole genome shotgun (WGS) entry which is preliminary data.</text>
</comment>
<protein>
    <submittedName>
        <fullName evidence="3">Uncharacterized protein</fullName>
    </submittedName>
</protein>
<dbReference type="AlphaFoldDB" id="A0A3E0J4H2"/>
<keyword evidence="4" id="KW-1185">Reference proteome</keyword>
<keyword evidence="2" id="KW-1133">Transmembrane helix</keyword>
<dbReference type="EMBL" id="QUAE01000015">
    <property type="protein sequence ID" value="REJ07761.1"/>
    <property type="molecule type" value="Genomic_DNA"/>
</dbReference>
<dbReference type="Proteomes" id="UP000256305">
    <property type="component" value="Unassembled WGS sequence"/>
</dbReference>
<keyword evidence="2" id="KW-0812">Transmembrane</keyword>
<evidence type="ECO:0000256" key="1">
    <source>
        <dbReference type="SAM" id="MobiDB-lite"/>
    </source>
</evidence>
<gene>
    <name evidence="3" type="ORF">DYE48_15450</name>
</gene>
<feature type="transmembrane region" description="Helical" evidence="2">
    <location>
        <begin position="20"/>
        <end position="42"/>
    </location>
</feature>
<sequence>MLKVIGVIGLLVLMVRYFSSFIVVSGAILVLLISIGFVGGIFETVSDFIKGDNRNYRDSEERYGDYEEGYTDDDNTHHVDPHYVEGYERSDGTFTYS</sequence>
<feature type="compositionally biased region" description="Basic and acidic residues" evidence="1">
    <location>
        <begin position="55"/>
        <end position="65"/>
    </location>
</feature>